<feature type="compositionally biased region" description="Basic and acidic residues" evidence="1">
    <location>
        <begin position="142"/>
        <end position="153"/>
    </location>
</feature>
<dbReference type="STRING" id="61424.A0A2T9YM60"/>
<gene>
    <name evidence="2" type="ORF">BB559_003295</name>
</gene>
<reference evidence="2 3" key="1">
    <citation type="journal article" date="2018" name="MBio">
        <title>Comparative Genomics Reveals the Core Gene Toolbox for the Fungus-Insect Symbiosis.</title>
        <authorList>
            <person name="Wang Y."/>
            <person name="Stata M."/>
            <person name="Wang W."/>
            <person name="Stajich J.E."/>
            <person name="White M.M."/>
            <person name="Moncalvo J.M."/>
        </authorList>
    </citation>
    <scope>NUCLEOTIDE SEQUENCE [LARGE SCALE GENOMIC DNA]</scope>
    <source>
        <strain evidence="2 3">AUS-77-4</strain>
    </source>
</reference>
<feature type="compositionally biased region" description="Polar residues" evidence="1">
    <location>
        <begin position="1060"/>
        <end position="1076"/>
    </location>
</feature>
<feature type="region of interest" description="Disordered" evidence="1">
    <location>
        <begin position="948"/>
        <end position="981"/>
    </location>
</feature>
<feature type="compositionally biased region" description="Basic residues" evidence="1">
    <location>
        <begin position="288"/>
        <end position="305"/>
    </location>
</feature>
<name>A0A2T9YM60_9FUNG</name>
<comment type="caution">
    <text evidence="2">The sequence shown here is derived from an EMBL/GenBank/DDBJ whole genome shotgun (WGS) entry which is preliminary data.</text>
</comment>
<feature type="compositionally biased region" description="Polar residues" evidence="1">
    <location>
        <begin position="154"/>
        <end position="181"/>
    </location>
</feature>
<feature type="compositionally biased region" description="Low complexity" evidence="1">
    <location>
        <begin position="331"/>
        <end position="340"/>
    </location>
</feature>
<keyword evidence="3" id="KW-1185">Reference proteome</keyword>
<feature type="compositionally biased region" description="Polar residues" evidence="1">
    <location>
        <begin position="310"/>
        <end position="319"/>
    </location>
</feature>
<proteinExistence type="predicted"/>
<feature type="compositionally biased region" description="Polar residues" evidence="1">
    <location>
        <begin position="223"/>
        <end position="247"/>
    </location>
</feature>
<dbReference type="OrthoDB" id="5598844at2759"/>
<organism evidence="2 3">
    <name type="scientific">Furculomyces boomerangus</name>
    <dbReference type="NCBI Taxonomy" id="61424"/>
    <lineage>
        <taxon>Eukaryota</taxon>
        <taxon>Fungi</taxon>
        <taxon>Fungi incertae sedis</taxon>
        <taxon>Zoopagomycota</taxon>
        <taxon>Kickxellomycotina</taxon>
        <taxon>Harpellomycetes</taxon>
        <taxon>Harpellales</taxon>
        <taxon>Harpellaceae</taxon>
        <taxon>Furculomyces</taxon>
    </lineage>
</organism>
<dbReference type="Proteomes" id="UP000245699">
    <property type="component" value="Unassembled WGS sequence"/>
</dbReference>
<feature type="compositionally biased region" description="Polar residues" evidence="1">
    <location>
        <begin position="113"/>
        <end position="136"/>
    </location>
</feature>
<sequence>MGNNTKKRKSEINTDSSKNHFDINIENDQKGLKNNNSGTSNISSFNNTLSKRKIMIPAKFKDSTNILEPEIYDIENSSKNKNTTAINQNGNSARKIKLKSSLLFKKTGRLAQNENANIPSQDITHLTNNNNSTSVSPLPLFDTHENNTSEIPKKPTSSVTPAKTLNNRSTTSENQRSTQPTKKSKRKETRKPESIDISQKINNIDELLNAVNDTLEKGKAGKSKTTPSKRGINSESSSPTNEQDQISLDDSIQEEIPEIKIPILYPNKDTSDITDTLSEKEIKTPHTSSKRKALSSRKPKSVKKLKTTEDAQNNTEPNNSSDELLNETTEETSNSENLTNVPAAKSKTSTVKNLGLEDVETEWDDEGEKKVDAKGNLSENREYAIPTFKLSTRSDPDKLYVLVTHIFKFAGIKDSYHMQRNHPSLIRLELTTEEKENLINEGWIYYSLSWRQAYVVTARSFFREFGSKGIKNGRYIIDDYWVKKKTEEAEYEYGTVVSKNLEIHKFQQPGTVSESNTTLGPVRQKLSALPKTKEPRERSATDRYSSIKPIPKIDLVRWPPEKSFDSLKPAPFDLLSSLSKELFDSTLLSRRPVSDGTVLGESSNIPLSAALGQLASASVDFVEKPTLLNKDKPSLPETNILESEVVKRYNRIISNQSVTMNRCLQSLRSATRGVWYDPHTDITQLPANTQPKEVNIVVGKKALVNSNVNSTPSGTPEITFVSSRNTKTTFVVDDLNKRPISDNTSVLSLDGFEISPFSDNLQKNHVGGPKDLVVENIYNHFPLAVSKGQYQEETPLDQTRFGQSIMSSAVSTTKILFNKIWTSKLNSSRVSNTPNPNRRVPIAQNQPIEQNSARAKFYNATPHTMKNMNSQQQSGFNANLRTGLNPVNNPIYGTAPRNQNINTNYFSPASNTNYNQHTQMQIQNLPRLQIQPQYLERARSDVFQQNFYQKTPEAPKPTEVSKPDDLKNHYRPGSNTESLKDLNCTSNVTFTNTSSVISSENQKTRGDLESNGNIITGANPSNTAQDFAKNPHSFQKQLYDVHNMSVDTTNQVELKSGQVTNPNQSLYNTNNLSSTDPIYKKIP</sequence>
<dbReference type="EMBL" id="MBFT01000323">
    <property type="protein sequence ID" value="PVU93399.1"/>
    <property type="molecule type" value="Genomic_DNA"/>
</dbReference>
<dbReference type="AlphaFoldDB" id="A0A2T9YM60"/>
<feature type="region of interest" description="Disordered" evidence="1">
    <location>
        <begin position="113"/>
        <end position="198"/>
    </location>
</feature>
<feature type="region of interest" description="Disordered" evidence="1">
    <location>
        <begin position="216"/>
        <end position="247"/>
    </location>
</feature>
<dbReference type="Pfam" id="PF08624">
    <property type="entry name" value="CRC_subunit"/>
    <property type="match status" value="1"/>
</dbReference>
<feature type="compositionally biased region" description="Basic and acidic residues" evidence="1">
    <location>
        <begin position="959"/>
        <end position="968"/>
    </location>
</feature>
<accession>A0A2T9YM60</accession>
<evidence type="ECO:0000313" key="2">
    <source>
        <dbReference type="EMBL" id="PVU93399.1"/>
    </source>
</evidence>
<dbReference type="InterPro" id="IPR013933">
    <property type="entry name" value="CRC_Rsc7/Swp82"/>
</dbReference>
<evidence type="ECO:0000313" key="3">
    <source>
        <dbReference type="Proteomes" id="UP000245699"/>
    </source>
</evidence>
<feature type="region of interest" description="Disordered" evidence="1">
    <location>
        <begin position="1060"/>
        <end position="1083"/>
    </location>
</feature>
<evidence type="ECO:0000256" key="1">
    <source>
        <dbReference type="SAM" id="MobiDB-lite"/>
    </source>
</evidence>
<feature type="region of interest" description="Disordered" evidence="1">
    <location>
        <begin position="277"/>
        <end position="349"/>
    </location>
</feature>
<protein>
    <submittedName>
        <fullName evidence="2">Uncharacterized protein</fullName>
    </submittedName>
</protein>
<feature type="region of interest" description="Disordered" evidence="1">
    <location>
        <begin position="1"/>
        <end position="21"/>
    </location>
</feature>